<name>A0A916LDR5_MYCTX</name>
<accession>A0A916LDR5</accession>
<dbReference type="AlphaFoldDB" id="A0A916LDR5"/>
<dbReference type="EMBL" id="CSBK01002047">
    <property type="protein sequence ID" value="COZ43879.1"/>
    <property type="molecule type" value="Genomic_DNA"/>
</dbReference>
<gene>
    <name evidence="1" type="ORF">ERS007739_03754</name>
</gene>
<evidence type="ECO:0000313" key="2">
    <source>
        <dbReference type="Proteomes" id="UP000039021"/>
    </source>
</evidence>
<organism evidence="1 2">
    <name type="scientific">Mycobacterium tuberculosis</name>
    <dbReference type="NCBI Taxonomy" id="1773"/>
    <lineage>
        <taxon>Bacteria</taxon>
        <taxon>Bacillati</taxon>
        <taxon>Actinomycetota</taxon>
        <taxon>Actinomycetes</taxon>
        <taxon>Mycobacteriales</taxon>
        <taxon>Mycobacteriaceae</taxon>
        <taxon>Mycobacterium</taxon>
        <taxon>Mycobacterium tuberculosis complex</taxon>
    </lineage>
</organism>
<evidence type="ECO:0000313" key="1">
    <source>
        <dbReference type="EMBL" id="COZ43879.1"/>
    </source>
</evidence>
<comment type="caution">
    <text evidence="1">The sequence shown here is derived from an EMBL/GenBank/DDBJ whole genome shotgun (WGS) entry which is preliminary data.</text>
</comment>
<sequence>MRTTGSRIAARQGPLVRDRSSAVVSALRARMPIRPEPVSSRTDSGSVPAPM</sequence>
<proteinExistence type="predicted"/>
<reference evidence="2" key="1">
    <citation type="submission" date="2015-03" db="EMBL/GenBank/DDBJ databases">
        <authorList>
            <consortium name="Pathogen Informatics"/>
        </authorList>
    </citation>
    <scope>NUCLEOTIDE SEQUENCE [LARGE SCALE GENOMIC DNA]</scope>
    <source>
        <strain evidence="2">N09902308</strain>
    </source>
</reference>
<dbReference type="Proteomes" id="UP000039021">
    <property type="component" value="Unassembled WGS sequence"/>
</dbReference>
<protein>
    <submittedName>
        <fullName evidence="1">Uncharacterized protein</fullName>
    </submittedName>
</protein>